<keyword evidence="1" id="KW-0548">Nucleotidyltransferase</keyword>
<reference evidence="1" key="1">
    <citation type="journal article" date="2019" name="Sci. Rep.">
        <title>Draft genome of Tanacetum cinerariifolium, the natural source of mosquito coil.</title>
        <authorList>
            <person name="Yamashiro T."/>
            <person name="Shiraishi A."/>
            <person name="Satake H."/>
            <person name="Nakayama K."/>
        </authorList>
    </citation>
    <scope>NUCLEOTIDE SEQUENCE</scope>
</reference>
<organism evidence="1">
    <name type="scientific">Tanacetum cinerariifolium</name>
    <name type="common">Dalmatian daisy</name>
    <name type="synonym">Chrysanthemum cinerariifolium</name>
    <dbReference type="NCBI Taxonomy" id="118510"/>
    <lineage>
        <taxon>Eukaryota</taxon>
        <taxon>Viridiplantae</taxon>
        <taxon>Streptophyta</taxon>
        <taxon>Embryophyta</taxon>
        <taxon>Tracheophyta</taxon>
        <taxon>Spermatophyta</taxon>
        <taxon>Magnoliopsida</taxon>
        <taxon>eudicotyledons</taxon>
        <taxon>Gunneridae</taxon>
        <taxon>Pentapetalae</taxon>
        <taxon>asterids</taxon>
        <taxon>campanulids</taxon>
        <taxon>Asterales</taxon>
        <taxon>Asteraceae</taxon>
        <taxon>Asteroideae</taxon>
        <taxon>Anthemideae</taxon>
        <taxon>Anthemidinae</taxon>
        <taxon>Tanacetum</taxon>
    </lineage>
</organism>
<evidence type="ECO:0000313" key="1">
    <source>
        <dbReference type="EMBL" id="GEU43641.1"/>
    </source>
</evidence>
<sequence>ILNGDSPTPTRIVDGVVQVIAPTTAEHRKSGMIAGIKVEEEIIRDLERLDIELYVRGQHGYWASLRVEPDLISRNKEAQKEDSDIWTIVENLDKQVEFRLDDDNVLWQEVKNIVEQAPKHRTRFTKCLQNFKVIHRMSYISNTSQISPVIANAPVLPTEEPDNSLSMGDEHFSTIRKTKSNEVIKSSVGNLVPIPSESEVTFDNENECDVPVNDESSLIFTTFSNPLFDCNNDFTSSDEKSLSTEDVPMIYSNSFFNDKESISPKIDPHYFNAKSNLIESLLN</sequence>
<accession>A0A6L2K2M0</accession>
<protein>
    <submittedName>
        <fullName evidence="1">Putative reverse transcriptase domain-containing protein</fullName>
    </submittedName>
</protein>
<comment type="caution">
    <text evidence="1">The sequence shown here is derived from an EMBL/GenBank/DDBJ whole genome shotgun (WGS) entry which is preliminary data.</text>
</comment>
<name>A0A6L2K2M0_TANCI</name>
<keyword evidence="1" id="KW-0695">RNA-directed DNA polymerase</keyword>
<gene>
    <name evidence="1" type="ORF">Tci_015619</name>
</gene>
<keyword evidence="1" id="KW-0808">Transferase</keyword>
<dbReference type="EMBL" id="BKCJ010001738">
    <property type="protein sequence ID" value="GEU43641.1"/>
    <property type="molecule type" value="Genomic_DNA"/>
</dbReference>
<dbReference type="AlphaFoldDB" id="A0A6L2K2M0"/>
<dbReference type="GO" id="GO:0003964">
    <property type="term" value="F:RNA-directed DNA polymerase activity"/>
    <property type="evidence" value="ECO:0007669"/>
    <property type="project" value="UniProtKB-KW"/>
</dbReference>
<feature type="non-terminal residue" evidence="1">
    <location>
        <position position="1"/>
    </location>
</feature>
<proteinExistence type="predicted"/>